<dbReference type="Proteomes" id="UP000214646">
    <property type="component" value="Unassembled WGS sequence"/>
</dbReference>
<evidence type="ECO:0000313" key="3">
    <source>
        <dbReference type="Proteomes" id="UP000214646"/>
    </source>
</evidence>
<keyword evidence="1" id="KW-0732">Signal</keyword>
<dbReference type="EMBL" id="NIDE01000001">
    <property type="protein sequence ID" value="OWK46367.1"/>
    <property type="molecule type" value="Genomic_DNA"/>
</dbReference>
<gene>
    <name evidence="2" type="ORF">FRUB_00066</name>
</gene>
<dbReference type="AlphaFoldDB" id="A0A225EDG0"/>
<evidence type="ECO:0000256" key="1">
    <source>
        <dbReference type="SAM" id="SignalP"/>
    </source>
</evidence>
<accession>A0A225EDG0</accession>
<comment type="caution">
    <text evidence="2">The sequence shown here is derived from an EMBL/GenBank/DDBJ whole genome shotgun (WGS) entry which is preliminary data.</text>
</comment>
<name>A0A225EDG0_9BACT</name>
<feature type="chain" id="PRO_5013370625" description="Lipoprotein" evidence="1">
    <location>
        <begin position="24"/>
        <end position="192"/>
    </location>
</feature>
<sequence>MRTSASRFSSPSIWYLVVFAVAAACGGCDPAKPRAPALVNEAVYQNNDIGLRFMTPEGWTVYSKSVLPTGPLKRPLQLVAYMHVEGDSKTDFELYALTMPNGKDLLAYLSENPVGPEKWTIQSPPTPQTIDGVVATRSTLVAKHGRADVRRDLVWANHNGRTLMFSITSPASDAQAREQAARSIASVTWIGK</sequence>
<feature type="signal peptide" evidence="1">
    <location>
        <begin position="1"/>
        <end position="23"/>
    </location>
</feature>
<dbReference type="RefSeq" id="WP_143392743.1">
    <property type="nucleotide sequence ID" value="NZ_NIDE01000001.1"/>
</dbReference>
<organism evidence="2 3">
    <name type="scientific">Fimbriiglobus ruber</name>
    <dbReference type="NCBI Taxonomy" id="1908690"/>
    <lineage>
        <taxon>Bacteria</taxon>
        <taxon>Pseudomonadati</taxon>
        <taxon>Planctomycetota</taxon>
        <taxon>Planctomycetia</taxon>
        <taxon>Gemmatales</taxon>
        <taxon>Gemmataceae</taxon>
        <taxon>Fimbriiglobus</taxon>
    </lineage>
</organism>
<keyword evidence="3" id="KW-1185">Reference proteome</keyword>
<dbReference type="OrthoDB" id="4335221at2"/>
<evidence type="ECO:0000313" key="2">
    <source>
        <dbReference type="EMBL" id="OWK46367.1"/>
    </source>
</evidence>
<protein>
    <recommendedName>
        <fullName evidence="4">Lipoprotein</fullName>
    </recommendedName>
</protein>
<evidence type="ECO:0008006" key="4">
    <source>
        <dbReference type="Google" id="ProtNLM"/>
    </source>
</evidence>
<proteinExistence type="predicted"/>
<reference evidence="3" key="1">
    <citation type="submission" date="2017-06" db="EMBL/GenBank/DDBJ databases">
        <title>Genome analysis of Fimbriiglobus ruber SP5, the first member of the order Planctomycetales with confirmed chitinolytic capability.</title>
        <authorList>
            <person name="Ravin N.V."/>
            <person name="Rakitin A.L."/>
            <person name="Ivanova A.A."/>
            <person name="Beletsky A.V."/>
            <person name="Kulichevskaya I.S."/>
            <person name="Mardanov A.V."/>
            <person name="Dedysh S.N."/>
        </authorList>
    </citation>
    <scope>NUCLEOTIDE SEQUENCE [LARGE SCALE GENOMIC DNA]</scope>
    <source>
        <strain evidence="3">SP5</strain>
    </source>
</reference>
<dbReference type="PROSITE" id="PS51257">
    <property type="entry name" value="PROKAR_LIPOPROTEIN"/>
    <property type="match status" value="1"/>
</dbReference>